<evidence type="ECO:0000313" key="4">
    <source>
        <dbReference type="EMBL" id="OGM55076.1"/>
    </source>
</evidence>
<dbReference type="GO" id="GO:0008797">
    <property type="term" value="F:aspartate ammonia-lyase activity"/>
    <property type="evidence" value="ECO:0007669"/>
    <property type="project" value="TreeGrafter"/>
</dbReference>
<dbReference type="InterPro" id="IPR024083">
    <property type="entry name" value="Fumarase/histidase_N"/>
</dbReference>
<dbReference type="Proteomes" id="UP000178603">
    <property type="component" value="Unassembled WGS sequence"/>
</dbReference>
<sequence>MTHCIIVPIVGAKKIYYAEETKKAVRNFQISGRAVSLHLIKSLALVKIAAADTNFELKRLSPVKHKAIVQACREIIAGELDDQFVTDVVQGGAGTSVNMNINEVVANRATEFSKTKIHYLDDVNMSQSTNDVIPTALRLVCLRLLDEYLRTLAKLEKSFSSKSGEFKDVIKVGRTHIQDAVPITLGQEFGAYSSLVKRDIKRLDEVKKCLLETNLGGTAIGTGINSSVMFTKNVNKRLSELSGYKFTPSNNLIDATQNVDVFLHMAYLLEISALGLAKIASDLRLLASGPRAGFGEIILPVYQKGSSIMPAKNNPVTLEVISQVAFEVMGNAHKVSLAFLSGQLELNVMLPIFINSLIESFEILVSGAATFSETVTKIKADRKHCKELLEQSLASAATLIRYIGYDKSAEVVKKATLNKSSLQSELLKGKILSKAKIKEIFSNGNLTKPQKL</sequence>
<keyword evidence="1" id="KW-0456">Lyase</keyword>
<dbReference type="InterPro" id="IPR000362">
    <property type="entry name" value="Fumarate_lyase_fam"/>
</dbReference>
<dbReference type="EMBL" id="MGGW01000005">
    <property type="protein sequence ID" value="OGM55076.1"/>
    <property type="molecule type" value="Genomic_DNA"/>
</dbReference>
<accession>A0A1F8ATL4</accession>
<dbReference type="InterPro" id="IPR020557">
    <property type="entry name" value="Fumarate_lyase_CS"/>
</dbReference>
<protein>
    <submittedName>
        <fullName evidence="4">Uncharacterized protein</fullName>
    </submittedName>
</protein>
<dbReference type="Pfam" id="PF00206">
    <property type="entry name" value="Lyase_1"/>
    <property type="match status" value="1"/>
</dbReference>
<dbReference type="PRINTS" id="PR00149">
    <property type="entry name" value="FUMRATELYASE"/>
</dbReference>
<comment type="caution">
    <text evidence="4">The sequence shown here is derived from an EMBL/GenBank/DDBJ whole genome shotgun (WGS) entry which is preliminary data.</text>
</comment>
<dbReference type="GO" id="GO:0006099">
    <property type="term" value="P:tricarboxylic acid cycle"/>
    <property type="evidence" value="ECO:0007669"/>
    <property type="project" value="InterPro"/>
</dbReference>
<evidence type="ECO:0000259" key="2">
    <source>
        <dbReference type="Pfam" id="PF00206"/>
    </source>
</evidence>
<dbReference type="PANTHER" id="PTHR42696:SF2">
    <property type="entry name" value="ASPARTATE AMMONIA-LYASE"/>
    <property type="match status" value="1"/>
</dbReference>
<dbReference type="GO" id="GO:0006531">
    <property type="term" value="P:aspartate metabolic process"/>
    <property type="evidence" value="ECO:0007669"/>
    <property type="project" value="TreeGrafter"/>
</dbReference>
<evidence type="ECO:0000259" key="3">
    <source>
        <dbReference type="Pfam" id="PF10415"/>
    </source>
</evidence>
<dbReference type="Gene3D" id="1.10.275.10">
    <property type="entry name" value="Fumarase/aspartase (N-terminal domain)"/>
    <property type="match status" value="1"/>
</dbReference>
<dbReference type="PANTHER" id="PTHR42696">
    <property type="entry name" value="ASPARTATE AMMONIA-LYASE"/>
    <property type="match status" value="1"/>
</dbReference>
<dbReference type="PRINTS" id="PR00145">
    <property type="entry name" value="ARGSUCLYASE"/>
</dbReference>
<dbReference type="FunFam" id="1.20.200.10:FF:000001">
    <property type="entry name" value="Fumarate hydratase, mitochondrial"/>
    <property type="match status" value="1"/>
</dbReference>
<proteinExistence type="predicted"/>
<dbReference type="InterPro" id="IPR008948">
    <property type="entry name" value="L-Aspartase-like"/>
</dbReference>
<dbReference type="AlphaFoldDB" id="A0A1F8ATL4"/>
<evidence type="ECO:0000313" key="5">
    <source>
        <dbReference type="Proteomes" id="UP000178603"/>
    </source>
</evidence>
<dbReference type="PROSITE" id="PS00163">
    <property type="entry name" value="FUMARATE_LYASES"/>
    <property type="match status" value="1"/>
</dbReference>
<evidence type="ECO:0000256" key="1">
    <source>
        <dbReference type="ARBA" id="ARBA00023239"/>
    </source>
</evidence>
<gene>
    <name evidence="4" type="ORF">A3E44_04110</name>
</gene>
<dbReference type="InterPro" id="IPR018951">
    <property type="entry name" value="Fumarase_C_C"/>
</dbReference>
<dbReference type="Gene3D" id="1.20.200.10">
    <property type="entry name" value="Fumarase/aspartase (Central domain)"/>
    <property type="match status" value="1"/>
</dbReference>
<dbReference type="InterPro" id="IPR022761">
    <property type="entry name" value="Fumarate_lyase_N"/>
</dbReference>
<name>A0A1F8ATL4_9BACT</name>
<dbReference type="Gene3D" id="1.10.40.30">
    <property type="entry name" value="Fumarase/aspartase (C-terminal domain)"/>
    <property type="match status" value="1"/>
</dbReference>
<feature type="domain" description="Fumarase C C-terminal" evidence="3">
    <location>
        <begin position="398"/>
        <end position="447"/>
    </location>
</feature>
<dbReference type="NCBIfam" id="NF008909">
    <property type="entry name" value="PRK12273.1"/>
    <property type="match status" value="1"/>
</dbReference>
<dbReference type="Pfam" id="PF10415">
    <property type="entry name" value="FumaraseC_C"/>
    <property type="match status" value="1"/>
</dbReference>
<dbReference type="SUPFAM" id="SSF48557">
    <property type="entry name" value="L-aspartase-like"/>
    <property type="match status" value="1"/>
</dbReference>
<reference evidence="4 5" key="1">
    <citation type="journal article" date="2016" name="Nat. Commun.">
        <title>Thousands of microbial genomes shed light on interconnected biogeochemical processes in an aquifer system.</title>
        <authorList>
            <person name="Anantharaman K."/>
            <person name="Brown C.T."/>
            <person name="Hug L.A."/>
            <person name="Sharon I."/>
            <person name="Castelle C.J."/>
            <person name="Probst A.J."/>
            <person name="Thomas B.C."/>
            <person name="Singh A."/>
            <person name="Wilkins M.J."/>
            <person name="Karaoz U."/>
            <person name="Brodie E.L."/>
            <person name="Williams K.H."/>
            <person name="Hubbard S.S."/>
            <person name="Banfield J.F."/>
        </authorList>
    </citation>
    <scope>NUCLEOTIDE SEQUENCE [LARGE SCALE GENOMIC DNA]</scope>
</reference>
<dbReference type="GO" id="GO:0005829">
    <property type="term" value="C:cytosol"/>
    <property type="evidence" value="ECO:0007669"/>
    <property type="project" value="TreeGrafter"/>
</dbReference>
<organism evidence="4 5">
    <name type="scientific">Candidatus Woesebacteria bacterium RIFCSPHIGHO2_12_FULL_41_24</name>
    <dbReference type="NCBI Taxonomy" id="1802510"/>
    <lineage>
        <taxon>Bacteria</taxon>
        <taxon>Candidatus Woeseibacteriota</taxon>
    </lineage>
</organism>
<feature type="domain" description="Fumarate lyase N-terminal" evidence="2">
    <location>
        <begin position="15"/>
        <end position="330"/>
    </location>
</feature>
<dbReference type="InterPro" id="IPR051546">
    <property type="entry name" value="Aspartate_Ammonia-Lyase"/>
</dbReference>